<dbReference type="AlphaFoldDB" id="A0A4R5C198"/>
<dbReference type="Pfam" id="PF13193">
    <property type="entry name" value="AMP-binding_C"/>
    <property type="match status" value="1"/>
</dbReference>
<dbReference type="Proteomes" id="UP000294513">
    <property type="component" value="Unassembled WGS sequence"/>
</dbReference>
<feature type="domain" description="AMP-dependent synthetase/ligase" evidence="1">
    <location>
        <begin position="14"/>
        <end position="375"/>
    </location>
</feature>
<dbReference type="InterPro" id="IPR020845">
    <property type="entry name" value="AMP-binding_CS"/>
</dbReference>
<dbReference type="InterPro" id="IPR042099">
    <property type="entry name" value="ANL_N_sf"/>
</dbReference>
<evidence type="ECO:0000259" key="1">
    <source>
        <dbReference type="Pfam" id="PF00501"/>
    </source>
</evidence>
<dbReference type="PROSITE" id="PS00455">
    <property type="entry name" value="AMP_BINDING"/>
    <property type="match status" value="1"/>
</dbReference>
<dbReference type="InterPro" id="IPR050237">
    <property type="entry name" value="ATP-dep_AMP-bd_enzyme"/>
</dbReference>
<dbReference type="InterPro" id="IPR025110">
    <property type="entry name" value="AMP-bd_C"/>
</dbReference>
<comment type="caution">
    <text evidence="3">The sequence shown here is derived from an EMBL/GenBank/DDBJ whole genome shotgun (WGS) entry which is preliminary data.</text>
</comment>
<keyword evidence="3" id="KW-0436">Ligase</keyword>
<feature type="domain" description="AMP-binding enzyme C-terminal" evidence="2">
    <location>
        <begin position="426"/>
        <end position="500"/>
    </location>
</feature>
<dbReference type="Pfam" id="PF00501">
    <property type="entry name" value="AMP-binding"/>
    <property type="match status" value="1"/>
</dbReference>
<dbReference type="OrthoDB" id="9803968at2"/>
<evidence type="ECO:0000313" key="4">
    <source>
        <dbReference type="Proteomes" id="UP000294513"/>
    </source>
</evidence>
<proteinExistence type="predicted"/>
<name>A0A4R5C198_9ACTN</name>
<evidence type="ECO:0000259" key="2">
    <source>
        <dbReference type="Pfam" id="PF13193"/>
    </source>
</evidence>
<dbReference type="SUPFAM" id="SSF56801">
    <property type="entry name" value="Acetyl-CoA synthetase-like"/>
    <property type="match status" value="1"/>
</dbReference>
<dbReference type="InterPro" id="IPR045851">
    <property type="entry name" value="AMP-bd_C_sf"/>
</dbReference>
<reference evidence="3 4" key="1">
    <citation type="submission" date="2019-03" db="EMBL/GenBank/DDBJ databases">
        <title>Draft genome sequences of novel Actinobacteria.</title>
        <authorList>
            <person name="Sahin N."/>
            <person name="Ay H."/>
            <person name="Saygin H."/>
        </authorList>
    </citation>
    <scope>NUCLEOTIDE SEQUENCE [LARGE SCALE GENOMIC DNA]</scope>
    <source>
        <strain evidence="3 4">H3C3</strain>
    </source>
</reference>
<dbReference type="EMBL" id="SMKU01000034">
    <property type="protein sequence ID" value="TDD93341.1"/>
    <property type="molecule type" value="Genomic_DNA"/>
</dbReference>
<organism evidence="3 4">
    <name type="scientific">Actinomadura rubrisoli</name>
    <dbReference type="NCBI Taxonomy" id="2530368"/>
    <lineage>
        <taxon>Bacteria</taxon>
        <taxon>Bacillati</taxon>
        <taxon>Actinomycetota</taxon>
        <taxon>Actinomycetes</taxon>
        <taxon>Streptosporangiales</taxon>
        <taxon>Thermomonosporaceae</taxon>
        <taxon>Actinomadura</taxon>
    </lineage>
</organism>
<keyword evidence="4" id="KW-1185">Reference proteome</keyword>
<gene>
    <name evidence="3" type="ORF">E1298_09985</name>
</gene>
<sequence length="510" mass="53138">MGPPFPQALLGALREAPGSPAFEQGSRTVSRGELLELVRRLAGAMRAAGLGPGRAVAIRTAVSPEAFAAHIAAHTLGCRVVGVRPGYTAGQLAHVLSMDVDAVLVDPSTAAPELSRASGRPVPLLSLGPCPGADDLLTRPGDGGSLDVAAQPDAVAALMFTSGSTGRPKGCAITYRALSEHWAWQPRAWSPVAAEMAARFERYLLFGTLASMVVFEFLGLCLLGGGTAVIPEDDGRPLFPHAIERYGITGSIVTVPKLCRMLDLLRDEPSRAQDGVGRLRALMVSGSPIGPTRLAEAADRLGPVVYQGYGQTEAGSISMLTPDDIAGGSPRVLASVGRPHPGIEITVRDERDREVAPGGTGEIHVRAPSLMSGYWGMPEETRDTLRDGRLRTRDLGRLDADGLLHLTGRTRDVIMVNAMVVYAGPIERVLAAHPGVAEAYVAGAPDEATGEAVHAFVVPAAGAVPDRGALAALVRAELGDDSVPSTFTVVPGVPVAAGGKPDKRALLRLL</sequence>
<dbReference type="InterPro" id="IPR000873">
    <property type="entry name" value="AMP-dep_synth/lig_dom"/>
</dbReference>
<dbReference type="PANTHER" id="PTHR43767:SF1">
    <property type="entry name" value="NONRIBOSOMAL PEPTIDE SYNTHASE PES1 (EUROFUNG)-RELATED"/>
    <property type="match status" value="1"/>
</dbReference>
<dbReference type="GO" id="GO:0016878">
    <property type="term" value="F:acid-thiol ligase activity"/>
    <property type="evidence" value="ECO:0007669"/>
    <property type="project" value="UniProtKB-ARBA"/>
</dbReference>
<accession>A0A4R5C198</accession>
<dbReference type="Gene3D" id="3.40.50.12780">
    <property type="entry name" value="N-terminal domain of ligase-like"/>
    <property type="match status" value="1"/>
</dbReference>
<evidence type="ECO:0000313" key="3">
    <source>
        <dbReference type="EMBL" id="TDD93341.1"/>
    </source>
</evidence>
<dbReference type="Gene3D" id="3.30.300.30">
    <property type="match status" value="1"/>
</dbReference>
<protein>
    <submittedName>
        <fullName evidence="3">Long-chain fatty acid--CoA ligase</fullName>
    </submittedName>
</protein>
<dbReference type="PANTHER" id="PTHR43767">
    <property type="entry name" value="LONG-CHAIN-FATTY-ACID--COA LIGASE"/>
    <property type="match status" value="1"/>
</dbReference>
<dbReference type="CDD" id="cd04433">
    <property type="entry name" value="AFD_class_I"/>
    <property type="match status" value="1"/>
</dbReference>